<name>A0AAW2JE32_9LAMI</name>
<gene>
    <name evidence="2" type="ORF">Scaly_2590400</name>
</gene>
<reference evidence="2" key="1">
    <citation type="submission" date="2020-06" db="EMBL/GenBank/DDBJ databases">
        <authorList>
            <person name="Li T."/>
            <person name="Hu X."/>
            <person name="Zhang T."/>
            <person name="Song X."/>
            <person name="Zhang H."/>
            <person name="Dai N."/>
            <person name="Sheng W."/>
            <person name="Hou X."/>
            <person name="Wei L."/>
        </authorList>
    </citation>
    <scope>NUCLEOTIDE SEQUENCE</scope>
    <source>
        <strain evidence="2">KEN8</strain>
        <tissue evidence="2">Leaf</tissue>
    </source>
</reference>
<keyword evidence="2" id="KW-0378">Hydrolase</keyword>
<evidence type="ECO:0000259" key="1">
    <source>
        <dbReference type="Pfam" id="PF00561"/>
    </source>
</evidence>
<accession>A0AAW2JE32</accession>
<protein>
    <submittedName>
        <fullName evidence="2">Alpha/beta hydrolase domain-containing protein 17C</fullName>
    </submittedName>
</protein>
<reference evidence="2" key="2">
    <citation type="journal article" date="2024" name="Plant">
        <title>Genomic evolution and insights into agronomic trait innovations of Sesamum species.</title>
        <authorList>
            <person name="Miao H."/>
            <person name="Wang L."/>
            <person name="Qu L."/>
            <person name="Liu H."/>
            <person name="Sun Y."/>
            <person name="Le M."/>
            <person name="Wang Q."/>
            <person name="Wei S."/>
            <person name="Zheng Y."/>
            <person name="Lin W."/>
            <person name="Duan Y."/>
            <person name="Cao H."/>
            <person name="Xiong S."/>
            <person name="Wang X."/>
            <person name="Wei L."/>
            <person name="Li C."/>
            <person name="Ma Q."/>
            <person name="Ju M."/>
            <person name="Zhao R."/>
            <person name="Li G."/>
            <person name="Mu C."/>
            <person name="Tian Q."/>
            <person name="Mei H."/>
            <person name="Zhang T."/>
            <person name="Gao T."/>
            <person name="Zhang H."/>
        </authorList>
    </citation>
    <scope>NUCLEOTIDE SEQUENCE</scope>
    <source>
        <strain evidence="2">KEN8</strain>
    </source>
</reference>
<dbReference type="PANTHER" id="PTHR12277">
    <property type="entry name" value="ALPHA/BETA HYDROLASE DOMAIN-CONTAINING PROTEIN"/>
    <property type="match status" value="1"/>
</dbReference>
<evidence type="ECO:0000313" key="2">
    <source>
        <dbReference type="EMBL" id="KAL0292431.1"/>
    </source>
</evidence>
<comment type="caution">
    <text evidence="2">The sequence shown here is derived from an EMBL/GenBank/DDBJ whole genome shotgun (WGS) entry which is preliminary data.</text>
</comment>
<dbReference type="InterPro" id="IPR000073">
    <property type="entry name" value="AB_hydrolase_1"/>
</dbReference>
<dbReference type="PANTHER" id="PTHR12277:SF167">
    <property type="entry name" value="ALPHA_BETA-HYDROLASES SUPERFAMILY PROTEIN"/>
    <property type="match status" value="1"/>
</dbReference>
<feature type="domain" description="AB hydrolase-1" evidence="1">
    <location>
        <begin position="71"/>
        <end position="171"/>
    </location>
</feature>
<dbReference type="InterPro" id="IPR029058">
    <property type="entry name" value="AB_hydrolase_fold"/>
</dbReference>
<dbReference type="AlphaFoldDB" id="A0AAW2JE32"/>
<dbReference type="Pfam" id="PF00561">
    <property type="entry name" value="Abhydrolase_1"/>
    <property type="match status" value="1"/>
</dbReference>
<dbReference type="SUPFAM" id="SSF53474">
    <property type="entry name" value="alpha/beta-Hydrolases"/>
    <property type="match status" value="1"/>
</dbReference>
<proteinExistence type="predicted"/>
<dbReference type="Gene3D" id="3.40.50.1820">
    <property type="entry name" value="alpha/beta hydrolase"/>
    <property type="match status" value="1"/>
</dbReference>
<dbReference type="EMBL" id="JACGWM010001508">
    <property type="protein sequence ID" value="KAL0292431.1"/>
    <property type="molecule type" value="Genomic_DNA"/>
</dbReference>
<sequence length="412" mass="46110">MGNVTSSVAAKFAFFPPDPPTYEVYKEGDGGRLLMSGLTADKNVDVHLLDTKGGNKIVATFWKHPAGRFTILYSHGNAADLGQMQELFIELRAHLRVNIMSYDYSGYGASTGKPSELNTYYDIEAVYNCLKSEYGIKQEDVILYGQSVGSGPTLHLAAQFPRLRAIVLHSAILSGIRVLYNVKVTFWFDIFKNIDKIRNVCCPVWSYMAYGACSKSVIRFDRCRLDTGAPFKPKTAFGIVSLNSLLSLDLDMKVSTSTFSVMPSLSKLAMRQARIVFSTIGASVFFMTMQNVSVHQQPEIRNRFSSPAASFFATPVIESLTANKSYGTSDDIVDLSHGKRLWELAKEKYEPLWVQGGGHCNLETFPEYIKHLRKFVNAMEKLSFSKRGKARPTPATNMSEFKHNKCLRFGKR</sequence>
<organism evidence="2">
    <name type="scientific">Sesamum calycinum</name>
    <dbReference type="NCBI Taxonomy" id="2727403"/>
    <lineage>
        <taxon>Eukaryota</taxon>
        <taxon>Viridiplantae</taxon>
        <taxon>Streptophyta</taxon>
        <taxon>Embryophyta</taxon>
        <taxon>Tracheophyta</taxon>
        <taxon>Spermatophyta</taxon>
        <taxon>Magnoliopsida</taxon>
        <taxon>eudicotyledons</taxon>
        <taxon>Gunneridae</taxon>
        <taxon>Pentapetalae</taxon>
        <taxon>asterids</taxon>
        <taxon>lamiids</taxon>
        <taxon>Lamiales</taxon>
        <taxon>Pedaliaceae</taxon>
        <taxon>Sesamum</taxon>
    </lineage>
</organism>
<dbReference type="GO" id="GO:0016787">
    <property type="term" value="F:hydrolase activity"/>
    <property type="evidence" value="ECO:0007669"/>
    <property type="project" value="UniProtKB-KW"/>
</dbReference>